<dbReference type="CDD" id="cd00190">
    <property type="entry name" value="Tryp_SPc"/>
    <property type="match status" value="1"/>
</dbReference>
<dbReference type="GeneID" id="108560736"/>
<keyword evidence="7" id="KW-0732">Signal</keyword>
<dbReference type="Proteomes" id="UP000695000">
    <property type="component" value="Unplaced"/>
</dbReference>
<dbReference type="Pfam" id="PF00089">
    <property type="entry name" value="Trypsin"/>
    <property type="match status" value="1"/>
</dbReference>
<dbReference type="RefSeq" id="XP_017773893.1">
    <property type="nucleotide sequence ID" value="XM_017918404.1"/>
</dbReference>
<dbReference type="SMART" id="SM00020">
    <property type="entry name" value="Tryp_SPc"/>
    <property type="match status" value="1"/>
</dbReference>
<dbReference type="InterPro" id="IPR050430">
    <property type="entry name" value="Peptidase_S1"/>
</dbReference>
<evidence type="ECO:0000313" key="9">
    <source>
        <dbReference type="Proteomes" id="UP000695000"/>
    </source>
</evidence>
<comment type="similarity">
    <text evidence="1">Belongs to the peptidase S1 family.</text>
</comment>
<keyword evidence="5" id="KW-1015">Disulfide bond</keyword>
<dbReference type="InterPro" id="IPR001254">
    <property type="entry name" value="Trypsin_dom"/>
</dbReference>
<reference evidence="10" key="1">
    <citation type="submission" date="2025-08" db="UniProtKB">
        <authorList>
            <consortium name="RefSeq"/>
        </authorList>
    </citation>
    <scope>IDENTIFICATION</scope>
    <source>
        <tissue evidence="10">Whole Larva</tissue>
    </source>
</reference>
<name>A0ABM1MH43_NICVS</name>
<dbReference type="SUPFAM" id="SSF50494">
    <property type="entry name" value="Trypsin-like serine proteases"/>
    <property type="match status" value="1"/>
</dbReference>
<accession>A0ABM1MH43</accession>
<evidence type="ECO:0000256" key="2">
    <source>
        <dbReference type="ARBA" id="ARBA00022670"/>
    </source>
</evidence>
<evidence type="ECO:0000256" key="1">
    <source>
        <dbReference type="ARBA" id="ARBA00007664"/>
    </source>
</evidence>
<dbReference type="Gene3D" id="2.40.10.10">
    <property type="entry name" value="Trypsin-like serine proteases"/>
    <property type="match status" value="1"/>
</dbReference>
<evidence type="ECO:0000256" key="6">
    <source>
        <dbReference type="RuleBase" id="RU363034"/>
    </source>
</evidence>
<dbReference type="PROSITE" id="PS00134">
    <property type="entry name" value="TRYPSIN_HIS"/>
    <property type="match status" value="1"/>
</dbReference>
<dbReference type="PRINTS" id="PR00722">
    <property type="entry name" value="CHYMOTRYPSIN"/>
</dbReference>
<dbReference type="PROSITE" id="PS50240">
    <property type="entry name" value="TRYPSIN_DOM"/>
    <property type="match status" value="1"/>
</dbReference>
<keyword evidence="9" id="KW-1185">Reference proteome</keyword>
<feature type="chain" id="PRO_5047079277" evidence="7">
    <location>
        <begin position="17"/>
        <end position="252"/>
    </location>
</feature>
<keyword evidence="2 6" id="KW-0645">Protease</keyword>
<sequence>MIKFVVLILVVAVASAIPQILPRLDGRIVGGENATIEQYQYQVSLQFLGEHVCGGSIVSSKYVVTAAHCTNGFSYSSFSINAGSSNLNSGGVNIAVKKILPHPKFNSDTMDYDISVLELDSPLPFGSGIQAVSLPNNDEAATVGADAICTGWGHTNEGGSFSDQLQVVTLKIISTEECINAYGVGKITDRMICAGVGGGNDSCQGDSGGPLVSDGKLVGIVSCGHGCARPSHPGVYTRVSNFRDYITQTAGI</sequence>
<evidence type="ECO:0000313" key="10">
    <source>
        <dbReference type="RefSeq" id="XP_017773893.1"/>
    </source>
</evidence>
<evidence type="ECO:0000256" key="3">
    <source>
        <dbReference type="ARBA" id="ARBA00022801"/>
    </source>
</evidence>
<evidence type="ECO:0000259" key="8">
    <source>
        <dbReference type="PROSITE" id="PS50240"/>
    </source>
</evidence>
<keyword evidence="3 6" id="KW-0378">Hydrolase</keyword>
<dbReference type="InterPro" id="IPR033116">
    <property type="entry name" value="TRYPSIN_SER"/>
</dbReference>
<keyword evidence="4 6" id="KW-0720">Serine protease</keyword>
<protein>
    <submittedName>
        <fullName evidence="10">Trypsin-2-like</fullName>
    </submittedName>
</protein>
<dbReference type="PANTHER" id="PTHR24276">
    <property type="entry name" value="POLYSERASE-RELATED"/>
    <property type="match status" value="1"/>
</dbReference>
<gene>
    <name evidence="10" type="primary">LOC108560736</name>
</gene>
<dbReference type="InterPro" id="IPR001314">
    <property type="entry name" value="Peptidase_S1A"/>
</dbReference>
<evidence type="ECO:0000256" key="4">
    <source>
        <dbReference type="ARBA" id="ARBA00022825"/>
    </source>
</evidence>
<feature type="domain" description="Peptidase S1" evidence="8">
    <location>
        <begin position="28"/>
        <end position="251"/>
    </location>
</feature>
<organism evidence="9 10">
    <name type="scientific">Nicrophorus vespilloides</name>
    <name type="common">Boreal carrion beetle</name>
    <dbReference type="NCBI Taxonomy" id="110193"/>
    <lineage>
        <taxon>Eukaryota</taxon>
        <taxon>Metazoa</taxon>
        <taxon>Ecdysozoa</taxon>
        <taxon>Arthropoda</taxon>
        <taxon>Hexapoda</taxon>
        <taxon>Insecta</taxon>
        <taxon>Pterygota</taxon>
        <taxon>Neoptera</taxon>
        <taxon>Endopterygota</taxon>
        <taxon>Coleoptera</taxon>
        <taxon>Polyphaga</taxon>
        <taxon>Staphyliniformia</taxon>
        <taxon>Silphidae</taxon>
        <taxon>Nicrophorinae</taxon>
        <taxon>Nicrophorus</taxon>
    </lineage>
</organism>
<dbReference type="PROSITE" id="PS00135">
    <property type="entry name" value="TRYPSIN_SER"/>
    <property type="match status" value="1"/>
</dbReference>
<evidence type="ECO:0000256" key="5">
    <source>
        <dbReference type="ARBA" id="ARBA00023157"/>
    </source>
</evidence>
<dbReference type="PANTHER" id="PTHR24276:SF91">
    <property type="entry name" value="AT26814P-RELATED"/>
    <property type="match status" value="1"/>
</dbReference>
<dbReference type="InterPro" id="IPR018114">
    <property type="entry name" value="TRYPSIN_HIS"/>
</dbReference>
<evidence type="ECO:0000256" key="7">
    <source>
        <dbReference type="SAM" id="SignalP"/>
    </source>
</evidence>
<feature type="signal peptide" evidence="7">
    <location>
        <begin position="1"/>
        <end position="16"/>
    </location>
</feature>
<proteinExistence type="inferred from homology"/>
<dbReference type="InterPro" id="IPR043504">
    <property type="entry name" value="Peptidase_S1_PA_chymotrypsin"/>
</dbReference>
<dbReference type="InterPro" id="IPR009003">
    <property type="entry name" value="Peptidase_S1_PA"/>
</dbReference>